<reference evidence="1" key="2">
    <citation type="submission" date="2021-04" db="EMBL/GenBank/DDBJ databases">
        <authorList>
            <person name="Gilroy R."/>
        </authorList>
    </citation>
    <scope>NUCLEOTIDE SEQUENCE</scope>
    <source>
        <strain evidence="1">8470</strain>
    </source>
</reference>
<dbReference type="Proteomes" id="UP000784286">
    <property type="component" value="Unassembled WGS sequence"/>
</dbReference>
<organism evidence="1 2">
    <name type="scientific">Candidatus Phocaeicola excrementipullorum</name>
    <dbReference type="NCBI Taxonomy" id="2838731"/>
    <lineage>
        <taxon>Bacteria</taxon>
        <taxon>Pseudomonadati</taxon>
        <taxon>Bacteroidota</taxon>
        <taxon>Bacteroidia</taxon>
        <taxon>Bacteroidales</taxon>
        <taxon>Bacteroidaceae</taxon>
        <taxon>Phocaeicola</taxon>
    </lineage>
</organism>
<dbReference type="AlphaFoldDB" id="A0A948TN05"/>
<dbReference type="EMBL" id="JAHLFJ010000073">
    <property type="protein sequence ID" value="MBU3856421.1"/>
    <property type="molecule type" value="Genomic_DNA"/>
</dbReference>
<proteinExistence type="predicted"/>
<sequence>MNKALEETNQKLEDVNNTLDGKVLSTASNGKTKTLSPSHDLQLEFVECYDEGHDAVVVLKITNTTDKEIGLNWGGGKGYDNLGNTYEFDYNFFTIGGEQVSPSGVGIPSDIPLKTLIRLKDVNAEATSIKKIEINTYQYKGFEVRNIPITRGQETGQNISSGSDASDATSVLSPTRQLKLEYKDNLIEGSNNVLINFLMTNTQSEETYLNWGGGRAWDDQGNMYEFGGDEFTVGGKAVGPTGVPVPGEIPVKCEILLKGVSKNAKIIKLIKFDTYQFKGFEIKNIPVNWEGK</sequence>
<accession>A0A948TN05</accession>
<protein>
    <submittedName>
        <fullName evidence="1">Uncharacterized protein</fullName>
    </submittedName>
</protein>
<name>A0A948TN05_9BACT</name>
<evidence type="ECO:0000313" key="1">
    <source>
        <dbReference type="EMBL" id="MBU3856421.1"/>
    </source>
</evidence>
<gene>
    <name evidence="1" type="ORF">H9928_07700</name>
</gene>
<reference evidence="1" key="1">
    <citation type="journal article" date="2021" name="PeerJ">
        <title>Extensive microbial diversity within the chicken gut microbiome revealed by metagenomics and culture.</title>
        <authorList>
            <person name="Gilroy R."/>
            <person name="Ravi A."/>
            <person name="Getino M."/>
            <person name="Pursley I."/>
            <person name="Horton D.L."/>
            <person name="Alikhan N.F."/>
            <person name="Baker D."/>
            <person name="Gharbi K."/>
            <person name="Hall N."/>
            <person name="Watson M."/>
            <person name="Adriaenssens E.M."/>
            <person name="Foster-Nyarko E."/>
            <person name="Jarju S."/>
            <person name="Secka A."/>
            <person name="Antonio M."/>
            <person name="Oren A."/>
            <person name="Chaudhuri R.R."/>
            <person name="La Ragione R."/>
            <person name="Hildebrand F."/>
            <person name="Pallen M.J."/>
        </authorList>
    </citation>
    <scope>NUCLEOTIDE SEQUENCE</scope>
    <source>
        <strain evidence="1">8470</strain>
    </source>
</reference>
<evidence type="ECO:0000313" key="2">
    <source>
        <dbReference type="Proteomes" id="UP000784286"/>
    </source>
</evidence>
<comment type="caution">
    <text evidence="1">The sequence shown here is derived from an EMBL/GenBank/DDBJ whole genome shotgun (WGS) entry which is preliminary data.</text>
</comment>